<name>A0A3D8QCL6_9EURO</name>
<dbReference type="Gene3D" id="3.40.50.1820">
    <property type="entry name" value="alpha/beta hydrolase"/>
    <property type="match status" value="1"/>
</dbReference>
<dbReference type="InterPro" id="IPR027417">
    <property type="entry name" value="P-loop_NTPase"/>
</dbReference>
<dbReference type="InterPro" id="IPR007111">
    <property type="entry name" value="NACHT_NTPase"/>
</dbReference>
<dbReference type="Pfam" id="PF13374">
    <property type="entry name" value="TPR_10"/>
    <property type="match status" value="1"/>
</dbReference>
<dbReference type="PANTHER" id="PTHR46082:SF10">
    <property type="entry name" value="NB-ARC DOMAIN-CONTAINING PROTEIN"/>
    <property type="match status" value="1"/>
</dbReference>
<gene>
    <name evidence="4" type="ORF">DSM5745_11043</name>
</gene>
<dbReference type="RefSeq" id="XP_026598382.1">
    <property type="nucleotide sequence ID" value="XM_026753059.1"/>
</dbReference>
<dbReference type="InterPro" id="IPR029058">
    <property type="entry name" value="AB_hydrolase_fold"/>
</dbReference>
<proteinExistence type="inferred from homology"/>
<dbReference type="OrthoDB" id="5986190at2759"/>
<dbReference type="AlphaFoldDB" id="A0A3D8QCL6"/>
<organism evidence="4 5">
    <name type="scientific">Aspergillus mulundensis</name>
    <dbReference type="NCBI Taxonomy" id="1810919"/>
    <lineage>
        <taxon>Eukaryota</taxon>
        <taxon>Fungi</taxon>
        <taxon>Dikarya</taxon>
        <taxon>Ascomycota</taxon>
        <taxon>Pezizomycotina</taxon>
        <taxon>Eurotiomycetes</taxon>
        <taxon>Eurotiomycetidae</taxon>
        <taxon>Eurotiales</taxon>
        <taxon>Aspergillaceae</taxon>
        <taxon>Aspergillus</taxon>
        <taxon>Aspergillus subgen. Nidulantes</taxon>
    </lineage>
</organism>
<dbReference type="GeneID" id="38121413"/>
<dbReference type="SUPFAM" id="SSF53474">
    <property type="entry name" value="alpha/beta-Hydrolases"/>
    <property type="match status" value="1"/>
</dbReference>
<dbReference type="InterPro" id="IPR053137">
    <property type="entry name" value="NLR-like"/>
</dbReference>
<dbReference type="Gene3D" id="1.25.40.10">
    <property type="entry name" value="Tetratricopeptide repeat domain"/>
    <property type="match status" value="3"/>
</dbReference>
<dbReference type="Pfam" id="PF05729">
    <property type="entry name" value="NACHT"/>
    <property type="match status" value="1"/>
</dbReference>
<dbReference type="STRING" id="1810919.A0A3D8QCL6"/>
<reference evidence="4 5" key="1">
    <citation type="journal article" date="2018" name="IMA Fungus">
        <title>IMA Genome-F 9: Draft genome sequence of Annulohypoxylon stygium, Aspergillus mulundensis, Berkeleyomyces basicola (syn. Thielaviopsis basicola), Ceratocystis smalleyi, two Cercospora beticola strains, Coleophoma cylindrospora, Fusarium fracticaudum, Phialophora cf. hyalina, and Morchella septimelata.</title>
        <authorList>
            <person name="Wingfield B.D."/>
            <person name="Bills G.F."/>
            <person name="Dong Y."/>
            <person name="Huang W."/>
            <person name="Nel W.J."/>
            <person name="Swalarsk-Parry B.S."/>
            <person name="Vaghefi N."/>
            <person name="Wilken P.M."/>
            <person name="An Z."/>
            <person name="de Beer Z.W."/>
            <person name="De Vos L."/>
            <person name="Chen L."/>
            <person name="Duong T.A."/>
            <person name="Gao Y."/>
            <person name="Hammerbacher A."/>
            <person name="Kikkert J.R."/>
            <person name="Li Y."/>
            <person name="Li H."/>
            <person name="Li K."/>
            <person name="Li Q."/>
            <person name="Liu X."/>
            <person name="Ma X."/>
            <person name="Naidoo K."/>
            <person name="Pethybridge S.J."/>
            <person name="Sun J."/>
            <person name="Steenkamp E.T."/>
            <person name="van der Nest M.A."/>
            <person name="van Wyk S."/>
            <person name="Wingfield M.J."/>
            <person name="Xiong C."/>
            <person name="Yue Q."/>
            <person name="Zhang X."/>
        </authorList>
    </citation>
    <scope>NUCLEOTIDE SEQUENCE [LARGE SCALE GENOMIC DNA]</scope>
    <source>
        <strain evidence="4 5">DSM 5745</strain>
    </source>
</reference>
<accession>A0A3D8QCL6</accession>
<sequence>MPCIIAIHGLNPKNKERHAERTWELNGKMWLRDFLPNQLPQARVMLFGYNSNVSIQSSAAGVREQAQNLLSRLWLERQGCESRPIIFIAHSLGGIVVKEALVQAKLGHTFESIRTATYGIAFFGTPHRGSHLAKMGETLAKAVRAFLRTPSNTFINSLKENDLYANELSANFGQLLEDYKYINFYETLPLRSLGIIVEKKSATLGLPDSRELTVALLGDHESICRYISEDDDNYKHVSGLITRFAAIAMKECEEASLFGDSSAESTLAGLTLVEHVESKIYMIPFGRNTKFVGREVVFDQLKSLVLPIGTNSRVALFGLGGVGKSHVAIEFAHRISTEFQASVFWVSASSIDRFREGYNAIFDEHIASDSDSDTKCDKAVRVKEWLEKEHDEWVLIIDNADETSLFEPSQQGKQGENHSTLDLIPNSQRGTVLVTTRNRAAGVKFTKGAANTMIEVTPMTAEESKLLVKNNMIDHVLEESEMDKLSELLGYLPLAIVQAAAFMQENTMSIGEYIELYNDSEETSMDLLCEPFETLGRDTGVPNAVATTLIVSIDQIKERDPKAVEILQLIAFLDRNEVPKSLVQHRIKRALDLTKALGTLKAFSLIVPTDGKGNFSFHRLVQLVLRKWLILESVYEDKSIQAMELLDEVYPDATFENWGICAAYLPHAQSVLALIPEVQGESRKKRIHMQEGIAYYLWSQGHYKEAENLDSLIVEEKKREFGPEHPETLKSMTGLAATYHDQARWAEAEELDSFVLEARRKTIGSRDRLTLTTMANLATTYVSQDRMEEAESLRVEVYETSKSEFGEDDEDTIIAMTSLGTLYIDIGKVEEAAVLIQRALTWRKKKQGPEHKDTLVCSNTLAKVYKAQGKLQEAEELASQTLTISEAVLGLQHPETWIRKTVLGDIYLERRKLDVAEKLFAQLIEDMEKGKAPRYDILERILRLADVYRAKGNEREVVKLEGKALAGSMEALGPDHPFTMRCLYFIAVTHKQYGRDAEAIRIMTLTTHKEEKVLGPYHNSTLDSFHMLREWCGDDGAIQNLLDIEAEGAENPASWEEWTMIERPGK</sequence>
<feature type="domain" description="DUF676" evidence="2">
    <location>
        <begin position="5"/>
        <end position="134"/>
    </location>
</feature>
<dbReference type="SUPFAM" id="SSF48452">
    <property type="entry name" value="TPR-like"/>
    <property type="match status" value="3"/>
</dbReference>
<comment type="caution">
    <text evidence="4">The sequence shown here is derived from an EMBL/GenBank/DDBJ whole genome shotgun (WGS) entry which is preliminary data.</text>
</comment>
<evidence type="ECO:0000259" key="3">
    <source>
        <dbReference type="Pfam" id="PF05729"/>
    </source>
</evidence>
<feature type="domain" description="NACHT" evidence="3">
    <location>
        <begin position="313"/>
        <end position="471"/>
    </location>
</feature>
<dbReference type="Pfam" id="PF05057">
    <property type="entry name" value="DUF676"/>
    <property type="match status" value="1"/>
</dbReference>
<keyword evidence="5" id="KW-1185">Reference proteome</keyword>
<evidence type="ECO:0000259" key="2">
    <source>
        <dbReference type="Pfam" id="PF05057"/>
    </source>
</evidence>
<dbReference type="Proteomes" id="UP000256690">
    <property type="component" value="Unassembled WGS sequence"/>
</dbReference>
<evidence type="ECO:0000313" key="4">
    <source>
        <dbReference type="EMBL" id="RDW59348.1"/>
    </source>
</evidence>
<evidence type="ECO:0000256" key="1">
    <source>
        <dbReference type="ARBA" id="ARBA00007920"/>
    </source>
</evidence>
<evidence type="ECO:0000313" key="5">
    <source>
        <dbReference type="Proteomes" id="UP000256690"/>
    </source>
</evidence>
<dbReference type="InterPro" id="IPR007751">
    <property type="entry name" value="DUF676_lipase-like"/>
</dbReference>
<dbReference type="Gene3D" id="3.40.50.300">
    <property type="entry name" value="P-loop containing nucleotide triphosphate hydrolases"/>
    <property type="match status" value="1"/>
</dbReference>
<dbReference type="EMBL" id="PVWQ01000019">
    <property type="protein sequence ID" value="RDW59348.1"/>
    <property type="molecule type" value="Genomic_DNA"/>
</dbReference>
<dbReference type="InterPro" id="IPR011990">
    <property type="entry name" value="TPR-like_helical_dom_sf"/>
</dbReference>
<dbReference type="GO" id="GO:0043531">
    <property type="term" value="F:ADP binding"/>
    <property type="evidence" value="ECO:0007669"/>
    <property type="project" value="InterPro"/>
</dbReference>
<dbReference type="Pfam" id="PF13424">
    <property type="entry name" value="TPR_12"/>
    <property type="match status" value="2"/>
</dbReference>
<protein>
    <submittedName>
        <fullName evidence="4">Uncharacterized protein</fullName>
    </submittedName>
</protein>
<comment type="similarity">
    <text evidence="1">Belongs to the putative lipase ROG1 family.</text>
</comment>
<dbReference type="SUPFAM" id="SSF52540">
    <property type="entry name" value="P-loop containing nucleoside triphosphate hydrolases"/>
    <property type="match status" value="1"/>
</dbReference>
<dbReference type="PANTHER" id="PTHR46082">
    <property type="entry name" value="ATP/GTP-BINDING PROTEIN-RELATED"/>
    <property type="match status" value="1"/>
</dbReference>